<gene>
    <name evidence="6" type="ORF">ACH407_22250</name>
</gene>
<evidence type="ECO:0000313" key="6">
    <source>
        <dbReference type="EMBL" id="MFI1716280.1"/>
    </source>
</evidence>
<dbReference type="EMBL" id="JBIRUI010000010">
    <property type="protein sequence ID" value="MFI1716280.1"/>
    <property type="molecule type" value="Genomic_DNA"/>
</dbReference>
<name>A0ABW7UD85_9ACTN</name>
<proteinExistence type="predicted"/>
<dbReference type="InterPro" id="IPR029060">
    <property type="entry name" value="PIN-like_dom_sf"/>
</dbReference>
<reference evidence="6 7" key="1">
    <citation type="submission" date="2024-10" db="EMBL/GenBank/DDBJ databases">
        <title>The Natural Products Discovery Center: Release of the First 8490 Sequenced Strains for Exploring Actinobacteria Biosynthetic Diversity.</title>
        <authorList>
            <person name="Kalkreuter E."/>
            <person name="Kautsar S.A."/>
            <person name="Yang D."/>
            <person name="Bader C.D."/>
            <person name="Teijaro C.N."/>
            <person name="Fluegel L."/>
            <person name="Davis C.M."/>
            <person name="Simpson J.R."/>
            <person name="Lauterbach L."/>
            <person name="Steele A.D."/>
            <person name="Gui C."/>
            <person name="Meng S."/>
            <person name="Li G."/>
            <person name="Viehrig K."/>
            <person name="Ye F."/>
            <person name="Su P."/>
            <person name="Kiefer A.F."/>
            <person name="Nichols A."/>
            <person name="Cepeda A.J."/>
            <person name="Yan W."/>
            <person name="Fan B."/>
            <person name="Jiang Y."/>
            <person name="Adhikari A."/>
            <person name="Zheng C.-J."/>
            <person name="Schuster L."/>
            <person name="Cowan T.M."/>
            <person name="Smanski M.J."/>
            <person name="Chevrette M.G."/>
            <person name="De Carvalho L.P.S."/>
            <person name="Shen B."/>
        </authorList>
    </citation>
    <scope>NUCLEOTIDE SEQUENCE [LARGE SCALE GENOMIC DNA]</scope>
    <source>
        <strain evidence="6 7">NPDC020602</strain>
    </source>
</reference>
<evidence type="ECO:0000256" key="4">
    <source>
        <dbReference type="ARBA" id="ARBA00022842"/>
    </source>
</evidence>
<accession>A0ABW7UD85</accession>
<comment type="caution">
    <text evidence="6">The sequence shown here is derived from an EMBL/GenBank/DDBJ whole genome shotgun (WGS) entry which is preliminary data.</text>
</comment>
<organism evidence="6 7">
    <name type="scientific">Streptomyces litmocidini</name>
    <dbReference type="NCBI Taxonomy" id="67318"/>
    <lineage>
        <taxon>Bacteria</taxon>
        <taxon>Bacillati</taxon>
        <taxon>Actinomycetota</taxon>
        <taxon>Actinomycetes</taxon>
        <taxon>Kitasatosporales</taxon>
        <taxon>Streptomycetaceae</taxon>
        <taxon>Streptomyces</taxon>
    </lineage>
</organism>
<dbReference type="Proteomes" id="UP001611339">
    <property type="component" value="Unassembled WGS sequence"/>
</dbReference>
<keyword evidence="2" id="KW-0479">Metal-binding</keyword>
<evidence type="ECO:0000259" key="5">
    <source>
        <dbReference type="Pfam" id="PF13638"/>
    </source>
</evidence>
<dbReference type="RefSeq" id="WP_398710789.1">
    <property type="nucleotide sequence ID" value="NZ_JBIRUI010000010.1"/>
</dbReference>
<feature type="domain" description="PIN" evidence="5">
    <location>
        <begin position="112"/>
        <end position="250"/>
    </location>
</feature>
<keyword evidence="4" id="KW-0460">Magnesium</keyword>
<dbReference type="InterPro" id="IPR002716">
    <property type="entry name" value="PIN_dom"/>
</dbReference>
<dbReference type="Gene3D" id="3.40.50.1010">
    <property type="entry name" value="5'-nuclease"/>
    <property type="match status" value="1"/>
</dbReference>
<evidence type="ECO:0000256" key="2">
    <source>
        <dbReference type="ARBA" id="ARBA00022723"/>
    </source>
</evidence>
<keyword evidence="3" id="KW-0378">Hydrolase</keyword>
<protein>
    <submittedName>
        <fullName evidence="6">PIN domain-containing protein</fullName>
    </submittedName>
</protein>
<dbReference type="SUPFAM" id="SSF88723">
    <property type="entry name" value="PIN domain-like"/>
    <property type="match status" value="1"/>
</dbReference>
<evidence type="ECO:0000313" key="7">
    <source>
        <dbReference type="Proteomes" id="UP001611339"/>
    </source>
</evidence>
<keyword evidence="1" id="KW-0540">Nuclease</keyword>
<dbReference type="Pfam" id="PF13638">
    <property type="entry name" value="PIN_4"/>
    <property type="match status" value="1"/>
</dbReference>
<keyword evidence="7" id="KW-1185">Reference proteome</keyword>
<evidence type="ECO:0000256" key="3">
    <source>
        <dbReference type="ARBA" id="ARBA00022801"/>
    </source>
</evidence>
<sequence>MIRKGTPIAHYIEQLEVLDMKGGNVLGSMDRVMDYVEWVHQVEGFLRALYISSEPADRLFSDRHWRIAEHSAAQFTHKLLSAEVKLQRDRLRQMIEELKELQAIGDRPGELVILDTNVLLHFQRIDMVRWPKVVGVSTPLRLVIPVLVLDEMDERRYTGSPNVKKAARTALKPLEERLADIERQGYSYISDNVTVEYLLAGGDKFPGNPDADILDQAELLQHAANRAVTVVTGDHGMRQRAVVRGLKVATMLPEFARDRDEAQGVMLDS</sequence>
<evidence type="ECO:0000256" key="1">
    <source>
        <dbReference type="ARBA" id="ARBA00022722"/>
    </source>
</evidence>